<evidence type="ECO:0000313" key="1">
    <source>
        <dbReference type="EMBL" id="TDP94076.1"/>
    </source>
</evidence>
<gene>
    <name evidence="1" type="ORF">EV186_106470</name>
</gene>
<proteinExistence type="predicted"/>
<protein>
    <submittedName>
        <fullName evidence="1">Uncharacterized protein</fullName>
    </submittedName>
</protein>
<dbReference type="AlphaFoldDB" id="A0A4R6S5N8"/>
<comment type="caution">
    <text evidence="1">The sequence shown here is derived from an EMBL/GenBank/DDBJ whole genome shotgun (WGS) entry which is preliminary data.</text>
</comment>
<evidence type="ECO:0000313" key="2">
    <source>
        <dbReference type="Proteomes" id="UP000295444"/>
    </source>
</evidence>
<accession>A0A4R6S5N8</accession>
<organism evidence="1 2">
    <name type="scientific">Labedaea rhizosphaerae</name>
    <dbReference type="NCBI Taxonomy" id="598644"/>
    <lineage>
        <taxon>Bacteria</taxon>
        <taxon>Bacillati</taxon>
        <taxon>Actinomycetota</taxon>
        <taxon>Actinomycetes</taxon>
        <taxon>Pseudonocardiales</taxon>
        <taxon>Pseudonocardiaceae</taxon>
        <taxon>Labedaea</taxon>
    </lineage>
</organism>
<dbReference type="Proteomes" id="UP000295444">
    <property type="component" value="Unassembled WGS sequence"/>
</dbReference>
<name>A0A4R6S5N8_LABRH</name>
<reference evidence="1 2" key="1">
    <citation type="submission" date="2019-03" db="EMBL/GenBank/DDBJ databases">
        <title>Genomic Encyclopedia of Type Strains, Phase IV (KMG-IV): sequencing the most valuable type-strain genomes for metagenomic binning, comparative biology and taxonomic classification.</title>
        <authorList>
            <person name="Goeker M."/>
        </authorList>
    </citation>
    <scope>NUCLEOTIDE SEQUENCE [LARGE SCALE GENOMIC DNA]</scope>
    <source>
        <strain evidence="1 2">DSM 45361</strain>
    </source>
</reference>
<dbReference type="EMBL" id="SNXZ01000006">
    <property type="protein sequence ID" value="TDP94076.1"/>
    <property type="molecule type" value="Genomic_DNA"/>
</dbReference>
<dbReference type="RefSeq" id="WP_133853040.1">
    <property type="nucleotide sequence ID" value="NZ_SNXZ01000006.1"/>
</dbReference>
<sequence>MTFDPIAGITHTAAERLADRPDLQDQVESTARLAWAVFTEMRDNALEPTRDDVYERLESDLPVDRVVINAVADALFNS</sequence>
<keyword evidence="2" id="KW-1185">Reference proteome</keyword>